<evidence type="ECO:0000313" key="14">
    <source>
        <dbReference type="Proteomes" id="UP000183085"/>
    </source>
</evidence>
<evidence type="ECO:0000256" key="1">
    <source>
        <dbReference type="ARBA" id="ARBA00004141"/>
    </source>
</evidence>
<dbReference type="GO" id="GO:0042777">
    <property type="term" value="P:proton motive force-driven plasma membrane ATP synthesis"/>
    <property type="evidence" value="ECO:0007669"/>
    <property type="project" value="TreeGrafter"/>
</dbReference>
<evidence type="ECO:0000256" key="12">
    <source>
        <dbReference type="RuleBase" id="RU000483"/>
    </source>
</evidence>
<evidence type="ECO:0000256" key="7">
    <source>
        <dbReference type="ARBA" id="ARBA00022989"/>
    </source>
</evidence>
<keyword evidence="3 11" id="KW-0813">Transport</keyword>
<evidence type="ECO:0000256" key="6">
    <source>
        <dbReference type="ARBA" id="ARBA00022781"/>
    </source>
</evidence>
<comment type="function">
    <text evidence="11 12">Key component of the proton channel; it plays a direct role in the translocation of protons across the membrane.</text>
</comment>
<keyword evidence="6 11" id="KW-0375">Hydrogen ion transport</keyword>
<dbReference type="GO" id="GO:0045259">
    <property type="term" value="C:proton-transporting ATP synthase complex"/>
    <property type="evidence" value="ECO:0007669"/>
    <property type="project" value="UniProtKB-KW"/>
</dbReference>
<dbReference type="Pfam" id="PF00119">
    <property type="entry name" value="ATP-synt_A"/>
    <property type="match status" value="1"/>
</dbReference>
<comment type="caution">
    <text evidence="13">The sequence shown here is derived from an EMBL/GenBank/DDBJ whole genome shotgun (WGS) entry which is preliminary data.</text>
</comment>
<dbReference type="InterPro" id="IPR035908">
    <property type="entry name" value="F0_ATP_A_sf"/>
</dbReference>
<dbReference type="GO" id="GO:0005886">
    <property type="term" value="C:plasma membrane"/>
    <property type="evidence" value="ECO:0007669"/>
    <property type="project" value="UniProtKB-SubCell"/>
</dbReference>
<dbReference type="Gene3D" id="1.20.120.220">
    <property type="entry name" value="ATP synthase, F0 complex, subunit A"/>
    <property type="match status" value="1"/>
</dbReference>
<evidence type="ECO:0000256" key="5">
    <source>
        <dbReference type="ARBA" id="ARBA00022692"/>
    </source>
</evidence>
<feature type="transmembrane region" description="Helical" evidence="11">
    <location>
        <begin position="218"/>
        <end position="245"/>
    </location>
</feature>
<feature type="transmembrane region" description="Helical" evidence="11">
    <location>
        <begin position="184"/>
        <end position="206"/>
    </location>
</feature>
<evidence type="ECO:0000256" key="2">
    <source>
        <dbReference type="ARBA" id="ARBA00006810"/>
    </source>
</evidence>
<feature type="transmembrane region" description="Helical" evidence="11">
    <location>
        <begin position="154"/>
        <end position="172"/>
    </location>
</feature>
<keyword evidence="9 11" id="KW-0472">Membrane</keyword>
<dbReference type="InterPro" id="IPR000568">
    <property type="entry name" value="ATP_synth_F0_asu"/>
</dbReference>
<dbReference type="EMBL" id="MNYI01000122">
    <property type="protein sequence ID" value="OIP40349.1"/>
    <property type="molecule type" value="Genomic_DNA"/>
</dbReference>
<gene>
    <name evidence="11" type="primary">atpB</name>
    <name evidence="13" type="ORF">AUJ95_04635</name>
</gene>
<evidence type="ECO:0000256" key="11">
    <source>
        <dbReference type="HAMAP-Rule" id="MF_01393"/>
    </source>
</evidence>
<evidence type="ECO:0000256" key="10">
    <source>
        <dbReference type="ARBA" id="ARBA00023310"/>
    </source>
</evidence>
<keyword evidence="11" id="KW-1003">Cell membrane</keyword>
<dbReference type="AlphaFoldDB" id="A0A1J5DW77"/>
<comment type="subcellular location">
    <subcellularLocation>
        <location evidence="11 12">Cell membrane</location>
        <topology evidence="11 12">Multi-pass membrane protein</topology>
    </subcellularLocation>
    <subcellularLocation>
        <location evidence="1">Membrane</location>
        <topology evidence="1">Multi-pass membrane protein</topology>
    </subcellularLocation>
</comment>
<proteinExistence type="inferred from homology"/>
<dbReference type="InterPro" id="IPR045082">
    <property type="entry name" value="ATP_syn_F0_a_bact/chloroplast"/>
</dbReference>
<dbReference type="CDD" id="cd00310">
    <property type="entry name" value="ATP-synt_Fo_a_6"/>
    <property type="match status" value="1"/>
</dbReference>
<evidence type="ECO:0000313" key="13">
    <source>
        <dbReference type="EMBL" id="OIP40349.1"/>
    </source>
</evidence>
<dbReference type="PRINTS" id="PR00123">
    <property type="entry name" value="ATPASEA"/>
</dbReference>
<keyword evidence="5 11" id="KW-0812">Transmembrane</keyword>
<feature type="transmembrane region" description="Helical" evidence="11">
    <location>
        <begin position="83"/>
        <end position="102"/>
    </location>
</feature>
<evidence type="ECO:0000256" key="3">
    <source>
        <dbReference type="ARBA" id="ARBA00022448"/>
    </source>
</evidence>
<accession>A0A1J5DW77</accession>
<keyword evidence="4 11" id="KW-0138">CF(0)</keyword>
<keyword evidence="10 11" id="KW-0066">ATP synthesis</keyword>
<evidence type="ECO:0000256" key="9">
    <source>
        <dbReference type="ARBA" id="ARBA00023136"/>
    </source>
</evidence>
<dbReference type="NCBIfam" id="TIGR01131">
    <property type="entry name" value="ATP_synt_6_or_A"/>
    <property type="match status" value="1"/>
</dbReference>
<dbReference type="GO" id="GO:0046933">
    <property type="term" value="F:proton-transporting ATP synthase activity, rotational mechanism"/>
    <property type="evidence" value="ECO:0007669"/>
    <property type="project" value="UniProtKB-UniRule"/>
</dbReference>
<sequence>MHAEPPFLLAPLTKWVDAQIGQWIPINDYIVMTWLIMLIIIAASVVIRLGLKKIPTGLQTIMEILTEELLNLSKQLMGKNARFFFPLMGTFTIFILLSNLIGLVPGLKAPTANWNTTIAMAVIVFLSTHFFGIKQKGLLKYLIHFTEPCPSMGWWVWLTPLPYGLFFIHLIGEIAKPFSLSIRLFINMASKHLMLGVLALLFILFLKKLALLFLPALLVPFVMALGILVCFVQTFIFVLLSMVYIGMATQEDEH</sequence>
<evidence type="ECO:0000256" key="4">
    <source>
        <dbReference type="ARBA" id="ARBA00022547"/>
    </source>
</evidence>
<dbReference type="PANTHER" id="PTHR42823:SF3">
    <property type="entry name" value="ATP SYNTHASE SUBUNIT A, CHLOROPLASTIC"/>
    <property type="match status" value="1"/>
</dbReference>
<organism evidence="13 14">
    <name type="scientific">Candidatus Desantisbacteria bacterium CG2_30_40_21</name>
    <dbReference type="NCBI Taxonomy" id="1817895"/>
    <lineage>
        <taxon>Bacteria</taxon>
        <taxon>Candidatus Desantisiibacteriota</taxon>
    </lineage>
</organism>
<name>A0A1J5DW77_9BACT</name>
<feature type="transmembrane region" description="Helical" evidence="11">
    <location>
        <begin position="114"/>
        <end position="133"/>
    </location>
</feature>
<dbReference type="STRING" id="1817895.AUJ95_04635"/>
<dbReference type="SUPFAM" id="SSF81336">
    <property type="entry name" value="F1F0 ATP synthase subunit A"/>
    <property type="match status" value="1"/>
</dbReference>
<feature type="transmembrane region" description="Helical" evidence="11">
    <location>
        <begin position="29"/>
        <end position="51"/>
    </location>
</feature>
<comment type="similarity">
    <text evidence="2 11 12">Belongs to the ATPase A chain family.</text>
</comment>
<protein>
    <recommendedName>
        <fullName evidence="11 12">ATP synthase subunit a</fullName>
    </recommendedName>
    <alternativeName>
        <fullName evidence="11">ATP synthase F0 sector subunit a</fullName>
    </alternativeName>
    <alternativeName>
        <fullName evidence="11">F-ATPase subunit 6</fullName>
    </alternativeName>
</protein>
<dbReference type="Proteomes" id="UP000183085">
    <property type="component" value="Unassembled WGS sequence"/>
</dbReference>
<keyword evidence="8 11" id="KW-0406">Ion transport</keyword>
<dbReference type="HAMAP" id="MF_01393">
    <property type="entry name" value="ATP_synth_a_bact"/>
    <property type="match status" value="1"/>
</dbReference>
<dbReference type="PANTHER" id="PTHR42823">
    <property type="entry name" value="ATP SYNTHASE SUBUNIT A, CHLOROPLASTIC"/>
    <property type="match status" value="1"/>
</dbReference>
<evidence type="ECO:0000256" key="8">
    <source>
        <dbReference type="ARBA" id="ARBA00023065"/>
    </source>
</evidence>
<keyword evidence="7 11" id="KW-1133">Transmembrane helix</keyword>
<reference evidence="13 14" key="1">
    <citation type="journal article" date="2016" name="Environ. Microbiol.">
        <title>Genomic resolution of a cold subsurface aquifer community provides metabolic insights for novel microbes adapted to high CO concentrations.</title>
        <authorList>
            <person name="Probst A.J."/>
            <person name="Castelle C.J."/>
            <person name="Singh A."/>
            <person name="Brown C.T."/>
            <person name="Anantharaman K."/>
            <person name="Sharon I."/>
            <person name="Hug L.A."/>
            <person name="Burstein D."/>
            <person name="Emerson J.B."/>
            <person name="Thomas B.C."/>
            <person name="Banfield J.F."/>
        </authorList>
    </citation>
    <scope>NUCLEOTIDE SEQUENCE [LARGE SCALE GENOMIC DNA]</scope>
    <source>
        <strain evidence="13">CG2_30_40_21</strain>
    </source>
</reference>